<accession>A0AA39X8E2</accession>
<comment type="caution">
    <text evidence="4">The sequence shown here is derived from an EMBL/GenBank/DDBJ whole genome shotgun (WGS) entry which is preliminary data.</text>
</comment>
<feature type="compositionally biased region" description="Low complexity" evidence="1">
    <location>
        <begin position="364"/>
        <end position="387"/>
    </location>
</feature>
<dbReference type="AlphaFoldDB" id="A0AA39X8E2"/>
<dbReference type="Proteomes" id="UP001174934">
    <property type="component" value="Unassembled WGS sequence"/>
</dbReference>
<gene>
    <name evidence="4" type="ORF">B0T17DRAFT_167902</name>
</gene>
<keyword evidence="2" id="KW-0812">Transmembrane</keyword>
<feature type="signal peptide" evidence="3">
    <location>
        <begin position="1"/>
        <end position="21"/>
    </location>
</feature>
<proteinExistence type="predicted"/>
<name>A0AA39X8E2_9PEZI</name>
<evidence type="ECO:0000256" key="2">
    <source>
        <dbReference type="SAM" id="Phobius"/>
    </source>
</evidence>
<feature type="transmembrane region" description="Helical" evidence="2">
    <location>
        <begin position="391"/>
        <end position="414"/>
    </location>
</feature>
<feature type="region of interest" description="Disordered" evidence="1">
    <location>
        <begin position="424"/>
        <end position="588"/>
    </location>
</feature>
<feature type="region of interest" description="Disordered" evidence="1">
    <location>
        <begin position="357"/>
        <end position="387"/>
    </location>
</feature>
<organism evidence="4 5">
    <name type="scientific">Bombardia bombarda</name>
    <dbReference type="NCBI Taxonomy" id="252184"/>
    <lineage>
        <taxon>Eukaryota</taxon>
        <taxon>Fungi</taxon>
        <taxon>Dikarya</taxon>
        <taxon>Ascomycota</taxon>
        <taxon>Pezizomycotina</taxon>
        <taxon>Sordariomycetes</taxon>
        <taxon>Sordariomycetidae</taxon>
        <taxon>Sordariales</taxon>
        <taxon>Lasiosphaeriaceae</taxon>
        <taxon>Bombardia</taxon>
    </lineage>
</organism>
<evidence type="ECO:0000256" key="3">
    <source>
        <dbReference type="SAM" id="SignalP"/>
    </source>
</evidence>
<keyword evidence="2" id="KW-1133">Transmembrane helix</keyword>
<keyword evidence="5" id="KW-1185">Reference proteome</keyword>
<protein>
    <submittedName>
        <fullName evidence="4">Uncharacterized protein</fullName>
    </submittedName>
</protein>
<evidence type="ECO:0000313" key="5">
    <source>
        <dbReference type="Proteomes" id="UP001174934"/>
    </source>
</evidence>
<reference evidence="4" key="1">
    <citation type="submission" date="2023-06" db="EMBL/GenBank/DDBJ databases">
        <title>Genome-scale phylogeny and comparative genomics of the fungal order Sordariales.</title>
        <authorList>
            <consortium name="Lawrence Berkeley National Laboratory"/>
            <person name="Hensen N."/>
            <person name="Bonometti L."/>
            <person name="Westerberg I."/>
            <person name="Brannstrom I.O."/>
            <person name="Guillou S."/>
            <person name="Cros-Aarteil S."/>
            <person name="Calhoun S."/>
            <person name="Haridas S."/>
            <person name="Kuo A."/>
            <person name="Mondo S."/>
            <person name="Pangilinan J."/>
            <person name="Riley R."/>
            <person name="LaButti K."/>
            <person name="Andreopoulos B."/>
            <person name="Lipzen A."/>
            <person name="Chen C."/>
            <person name="Yanf M."/>
            <person name="Daum C."/>
            <person name="Ng V."/>
            <person name="Clum A."/>
            <person name="Steindorff A."/>
            <person name="Ohm R."/>
            <person name="Martin F."/>
            <person name="Silar P."/>
            <person name="Natvig D."/>
            <person name="Lalanne C."/>
            <person name="Gautier V."/>
            <person name="Ament-velasquez S.L."/>
            <person name="Kruys A."/>
            <person name="Hutchinson M.I."/>
            <person name="Powell A.J."/>
            <person name="Barry K."/>
            <person name="Miller A.N."/>
            <person name="Grigoriev I.V."/>
            <person name="Debuchy R."/>
            <person name="Gladieux P."/>
            <person name="Thoren M.H."/>
            <person name="Johannesson H."/>
        </authorList>
    </citation>
    <scope>NUCLEOTIDE SEQUENCE</scope>
    <source>
        <strain evidence="4">SMH3391-2</strain>
    </source>
</reference>
<keyword evidence="2" id="KW-0472">Membrane</keyword>
<sequence>MRRIAKSALLPLASSLALATAQQSVVYVTGLDIFSSLAPCAQYALSYNLQKLTSDACPEPVTELQSCACSKNNNIASISSDISSSLSWYCGATASEDAASVSTVFSAYCNQNNAVAFPKPTSPVSVYITDIAEANNLAPCAYSGVAYALQSMSSLCPPDAPSLATCACFKNQNALVVSQNIVSDVKYSCSSHTADISSAQALFKAYCALNNGTSSFPQPVPPPGQMTYHITDLPQYSALAPCASSAVSYAVLKQTTELCPTGVQALASCACLKDGLPSEILSSITSSVKWYCDSTATDDISSAVAVYNLYCSAAKGEVVAGGVTVSVSQTYASATSDSGAGGAGGGAATPTAKTGGTVAGGAGASRTASSGSSTTNTSNSNSTSGRTNTTLIGGVIGGIVAGIAIIAALVVFLVKQARARKANTHQEIQNAPPPPPPATSTTPDYWNGKQELAADSIAAPPPPPSPSPSTLKVGTIPSRIDNVSPVSAHATPYTLTPPQAELHGQAAMFPPRPRRTAPSSTDRRQCPSRPNSRGKPPCIPPCQTLPSSTRSKGRIRRNLQGLLSCRDTDRDNHTRPRHQIGKSFKRKE</sequence>
<feature type="compositionally biased region" description="Basic residues" evidence="1">
    <location>
        <begin position="575"/>
        <end position="588"/>
    </location>
</feature>
<feature type="chain" id="PRO_5041244945" evidence="3">
    <location>
        <begin position="22"/>
        <end position="588"/>
    </location>
</feature>
<keyword evidence="3" id="KW-0732">Signal</keyword>
<evidence type="ECO:0000256" key="1">
    <source>
        <dbReference type="SAM" id="MobiDB-lite"/>
    </source>
</evidence>
<evidence type="ECO:0000313" key="4">
    <source>
        <dbReference type="EMBL" id="KAK0628827.1"/>
    </source>
</evidence>
<dbReference type="EMBL" id="JAULSR010000002">
    <property type="protein sequence ID" value="KAK0628827.1"/>
    <property type="molecule type" value="Genomic_DNA"/>
</dbReference>